<accession>A0AAV8WMC8</accession>
<dbReference type="InterPro" id="IPR029058">
    <property type="entry name" value="AB_hydrolase_fold"/>
</dbReference>
<evidence type="ECO:0000313" key="2">
    <source>
        <dbReference type="Proteomes" id="UP001162156"/>
    </source>
</evidence>
<protein>
    <submittedName>
        <fullName evidence="1">Uncharacterized protein</fullName>
    </submittedName>
</protein>
<dbReference type="GO" id="GO:0008239">
    <property type="term" value="F:dipeptidyl-peptidase activity"/>
    <property type="evidence" value="ECO:0007669"/>
    <property type="project" value="TreeGrafter"/>
</dbReference>
<dbReference type="SUPFAM" id="SSF53474">
    <property type="entry name" value="alpha/beta-Hydrolases"/>
    <property type="match status" value="1"/>
</dbReference>
<dbReference type="PANTHER" id="PTHR11731:SF193">
    <property type="entry name" value="DIPEPTIDYL PEPTIDASE 9"/>
    <property type="match status" value="1"/>
</dbReference>
<name>A0AAV8WMC8_9CUCU</name>
<dbReference type="PANTHER" id="PTHR11731">
    <property type="entry name" value="PROTEASE FAMILY S9B,C DIPEPTIDYL-PEPTIDASE IV-RELATED"/>
    <property type="match status" value="1"/>
</dbReference>
<dbReference type="GO" id="GO:0006508">
    <property type="term" value="P:proteolysis"/>
    <property type="evidence" value="ECO:0007669"/>
    <property type="project" value="TreeGrafter"/>
</dbReference>
<dbReference type="AlphaFoldDB" id="A0AAV8WMC8"/>
<proteinExistence type="predicted"/>
<dbReference type="EMBL" id="JANEYF010005575">
    <property type="protein sequence ID" value="KAJ8927646.1"/>
    <property type="molecule type" value="Genomic_DNA"/>
</dbReference>
<reference evidence="1" key="1">
    <citation type="journal article" date="2023" name="Insect Mol. Biol.">
        <title>Genome sequencing provides insights into the evolution of gene families encoding plant cell wall-degrading enzymes in longhorned beetles.</title>
        <authorList>
            <person name="Shin N.R."/>
            <person name="Okamura Y."/>
            <person name="Kirsch R."/>
            <person name="Pauchet Y."/>
        </authorList>
    </citation>
    <scope>NUCLEOTIDE SEQUENCE</scope>
    <source>
        <strain evidence="1">RBIC_L_NR</strain>
    </source>
</reference>
<gene>
    <name evidence="1" type="ORF">NQ314_019870</name>
</gene>
<organism evidence="1 2">
    <name type="scientific">Rhamnusium bicolor</name>
    <dbReference type="NCBI Taxonomy" id="1586634"/>
    <lineage>
        <taxon>Eukaryota</taxon>
        <taxon>Metazoa</taxon>
        <taxon>Ecdysozoa</taxon>
        <taxon>Arthropoda</taxon>
        <taxon>Hexapoda</taxon>
        <taxon>Insecta</taxon>
        <taxon>Pterygota</taxon>
        <taxon>Neoptera</taxon>
        <taxon>Endopterygota</taxon>
        <taxon>Coleoptera</taxon>
        <taxon>Polyphaga</taxon>
        <taxon>Cucujiformia</taxon>
        <taxon>Chrysomeloidea</taxon>
        <taxon>Cerambycidae</taxon>
        <taxon>Lepturinae</taxon>
        <taxon>Rhagiini</taxon>
        <taxon>Rhamnusium</taxon>
    </lineage>
</organism>
<evidence type="ECO:0000313" key="1">
    <source>
        <dbReference type="EMBL" id="KAJ8927646.1"/>
    </source>
</evidence>
<dbReference type="InterPro" id="IPR050278">
    <property type="entry name" value="Serine_Prot_S9B/DPPIV"/>
</dbReference>
<dbReference type="Gene3D" id="3.40.50.1820">
    <property type="entry name" value="alpha/beta hydrolase"/>
    <property type="match status" value="1"/>
</dbReference>
<dbReference type="Proteomes" id="UP001162156">
    <property type="component" value="Unassembled WGS sequence"/>
</dbReference>
<comment type="caution">
    <text evidence="1">The sequence shown here is derived from an EMBL/GenBank/DDBJ whole genome shotgun (WGS) entry which is preliminary data.</text>
</comment>
<sequence length="120" mass="13625">MKNIWDCSMIVTVYSNIQKPPACQVFRIIHADWTVEGVTLTPLGYLVESTPLVNDCYSPDLYTHEISSGHVLYAMVFKPHNFEIGRKYPTVLNVYGGPEVQLVSNTFKVSFIFQRSCSCK</sequence>
<keyword evidence="2" id="KW-1185">Reference proteome</keyword>